<reference evidence="2 3" key="1">
    <citation type="submission" date="2017-02" db="EMBL/GenBank/DDBJ databases">
        <authorList>
            <person name="Peterson S.W."/>
        </authorList>
    </citation>
    <scope>NUCLEOTIDE SEQUENCE [LARGE SCALE GENOMIC DNA]</scope>
    <source>
        <strain evidence="2 3">M1</strain>
    </source>
</reference>
<dbReference type="RefSeq" id="WP_170917284.1">
    <property type="nucleotide sequence ID" value="NZ_FUZT01000002.1"/>
</dbReference>
<dbReference type="InterPro" id="IPR000073">
    <property type="entry name" value="AB_hydrolase_1"/>
</dbReference>
<name>A0A1T5J9B7_9FIRM</name>
<dbReference type="GO" id="GO:0016020">
    <property type="term" value="C:membrane"/>
    <property type="evidence" value="ECO:0007669"/>
    <property type="project" value="TreeGrafter"/>
</dbReference>
<evidence type="ECO:0000259" key="1">
    <source>
        <dbReference type="Pfam" id="PF00561"/>
    </source>
</evidence>
<proteinExistence type="predicted"/>
<organism evidence="2 3">
    <name type="scientific">Maledivibacter halophilus</name>
    <dbReference type="NCBI Taxonomy" id="36842"/>
    <lineage>
        <taxon>Bacteria</taxon>
        <taxon>Bacillati</taxon>
        <taxon>Bacillota</taxon>
        <taxon>Clostridia</taxon>
        <taxon>Peptostreptococcales</taxon>
        <taxon>Caminicellaceae</taxon>
        <taxon>Maledivibacter</taxon>
    </lineage>
</organism>
<evidence type="ECO:0000313" key="3">
    <source>
        <dbReference type="Proteomes" id="UP000190285"/>
    </source>
</evidence>
<feature type="domain" description="AB hydrolase-1" evidence="1">
    <location>
        <begin position="28"/>
        <end position="281"/>
    </location>
</feature>
<evidence type="ECO:0000313" key="2">
    <source>
        <dbReference type="EMBL" id="SKC48137.1"/>
    </source>
</evidence>
<protein>
    <submittedName>
        <fullName evidence="2">Pimeloyl-ACP methyl ester carboxylesterase</fullName>
    </submittedName>
</protein>
<dbReference type="Pfam" id="PF00561">
    <property type="entry name" value="Abhydrolase_1"/>
    <property type="match status" value="1"/>
</dbReference>
<accession>A0A1T5J9B7</accession>
<gene>
    <name evidence="2" type="ORF">SAMN02194393_01023</name>
</gene>
<dbReference type="Gene3D" id="3.40.50.1820">
    <property type="entry name" value="alpha/beta hydrolase"/>
    <property type="match status" value="1"/>
</dbReference>
<keyword evidence="3" id="KW-1185">Reference proteome</keyword>
<sequence length="291" mass="32992">MKIIEIKKITLLNGETYRYRQYIGGEKNIVLLHGNLASSKFYDELIQDLPEEYTVYAMDMRGLGGSTYNRPIDTLRDFAGDLKLFVDKLGLEKFDLLGWSTGGAVSMLFCSSYGYMVNRLFLIASAPASGYHSYAVDAHGNKTLLKSKKEIQEDPIKIELLRALENKDRDYYKKVWSAAIYNKKKPDPELYDIHLEESLLQKNLIDVYYGLAKFNISKYYNGLTMGTEEVDRINMPTIIVQGKDDLLVCVDEARELKESIGNNAKLVVVEDCGHSPMIDAPELLVKVISES</sequence>
<dbReference type="EMBL" id="FUZT01000002">
    <property type="protein sequence ID" value="SKC48137.1"/>
    <property type="molecule type" value="Genomic_DNA"/>
</dbReference>
<dbReference type="InterPro" id="IPR029058">
    <property type="entry name" value="AB_hydrolase_fold"/>
</dbReference>
<dbReference type="Proteomes" id="UP000190285">
    <property type="component" value="Unassembled WGS sequence"/>
</dbReference>
<dbReference type="STRING" id="36842.SAMN02194393_01023"/>
<dbReference type="SUPFAM" id="SSF53474">
    <property type="entry name" value="alpha/beta-Hydrolases"/>
    <property type="match status" value="1"/>
</dbReference>
<dbReference type="PANTHER" id="PTHR43798">
    <property type="entry name" value="MONOACYLGLYCEROL LIPASE"/>
    <property type="match status" value="1"/>
</dbReference>
<dbReference type="InterPro" id="IPR050266">
    <property type="entry name" value="AB_hydrolase_sf"/>
</dbReference>
<dbReference type="AlphaFoldDB" id="A0A1T5J9B7"/>
<dbReference type="PANTHER" id="PTHR43798:SF33">
    <property type="entry name" value="HYDROLASE, PUTATIVE (AFU_ORTHOLOGUE AFUA_2G14860)-RELATED"/>
    <property type="match status" value="1"/>
</dbReference>